<comment type="function">
    <text evidence="3">Could act as a receptor for an unknown ligand.</text>
</comment>
<evidence type="ECO:0000256" key="7">
    <source>
        <dbReference type="ARBA" id="ARBA00022692"/>
    </source>
</evidence>
<evidence type="ECO:0000256" key="1">
    <source>
        <dbReference type="ARBA" id="ARBA00001593"/>
    </source>
</evidence>
<keyword evidence="12 21" id="KW-1133">Transmembrane helix</keyword>
<keyword evidence="15 23" id="KW-0675">Receptor</keyword>
<dbReference type="InterPro" id="IPR057398">
    <property type="entry name" value="GRESAG4.1/3_peripasmic_2"/>
</dbReference>
<evidence type="ECO:0000259" key="22">
    <source>
        <dbReference type="PROSITE" id="PS50125"/>
    </source>
</evidence>
<dbReference type="SMART" id="SM00044">
    <property type="entry name" value="CYCc"/>
    <property type="match status" value="1"/>
</dbReference>
<dbReference type="AlphaFoldDB" id="D0A1S1"/>
<dbReference type="Pfam" id="PF25493">
    <property type="entry name" value="Peripla_BP_A-cyclase"/>
    <property type="match status" value="1"/>
</dbReference>
<comment type="catalytic activity">
    <reaction evidence="1">
        <text>ATP = 3',5'-cyclic AMP + diphosphate</text>
        <dbReference type="Rhea" id="RHEA:15389"/>
        <dbReference type="ChEBI" id="CHEBI:30616"/>
        <dbReference type="ChEBI" id="CHEBI:33019"/>
        <dbReference type="ChEBI" id="CHEBI:58165"/>
        <dbReference type="EC" id="4.6.1.1"/>
    </reaction>
</comment>
<comment type="subcellular location">
    <subcellularLocation>
        <location evidence="4">Membrane</location>
        <topology evidence="4">Multi-pass membrane protein</topology>
    </subcellularLocation>
</comment>
<gene>
    <name evidence="23" type="ORF">TbgDal_X2990</name>
</gene>
<evidence type="ECO:0000256" key="15">
    <source>
        <dbReference type="ARBA" id="ARBA00023170"/>
    </source>
</evidence>
<evidence type="ECO:0000256" key="6">
    <source>
        <dbReference type="ARBA" id="ARBA00012201"/>
    </source>
</evidence>
<dbReference type="PROSITE" id="PS50125">
    <property type="entry name" value="GUANYLATE_CYCLASE_2"/>
    <property type="match status" value="1"/>
</dbReference>
<dbReference type="CDD" id="cd07556">
    <property type="entry name" value="Nucleotidyl_cyc_III"/>
    <property type="match status" value="1"/>
</dbReference>
<dbReference type="FunFam" id="3.30.70.1230:FF:000022">
    <property type="entry name" value="Receptor-type adenylate cyclase GRESAG 4, putative"/>
    <property type="match status" value="1"/>
</dbReference>
<reference evidence="24" key="1">
    <citation type="journal article" date="2010" name="PLoS Negl. Trop. Dis.">
        <title>The genome sequence of Trypanosoma brucei gambiense, causative agent of chronic human african trypanosomiasis.</title>
        <authorList>
            <person name="Jackson A.P."/>
            <person name="Sanders M."/>
            <person name="Berry A."/>
            <person name="McQuillan J."/>
            <person name="Aslett M.A."/>
            <person name="Quail M.A."/>
            <person name="Chukualim B."/>
            <person name="Capewell P."/>
            <person name="MacLeod A."/>
            <person name="Melville S.E."/>
            <person name="Gibson W."/>
            <person name="Barry J.D."/>
            <person name="Berriman M."/>
            <person name="Hertz-Fowler C."/>
        </authorList>
    </citation>
    <scope>NUCLEOTIDE SEQUENCE [LARGE SCALE GENOMIC DNA]</scope>
    <source>
        <strain evidence="24">MHOM/CI/86/DAL972</strain>
    </source>
</reference>
<accession>D0A1S1</accession>
<dbReference type="GO" id="GO:0016020">
    <property type="term" value="C:membrane"/>
    <property type="evidence" value="ECO:0007669"/>
    <property type="project" value="UniProtKB-SubCell"/>
</dbReference>
<evidence type="ECO:0000256" key="3">
    <source>
        <dbReference type="ARBA" id="ARBA00002708"/>
    </source>
</evidence>
<dbReference type="Proteomes" id="UP000002316">
    <property type="component" value="Chromosome 10"/>
</dbReference>
<evidence type="ECO:0000256" key="5">
    <source>
        <dbReference type="ARBA" id="ARBA00005381"/>
    </source>
</evidence>
<dbReference type="VEuPathDB" id="TriTrypDB:Tbg972.10.2990"/>
<dbReference type="GO" id="GO:0035556">
    <property type="term" value="P:intracellular signal transduction"/>
    <property type="evidence" value="ECO:0007669"/>
    <property type="project" value="InterPro"/>
</dbReference>
<dbReference type="KEGG" id="tbg:TbgDal_X2990"/>
<organism evidence="23 24">
    <name type="scientific">Trypanosoma brucei gambiense (strain MHOM/CI/86/DAL972)</name>
    <dbReference type="NCBI Taxonomy" id="679716"/>
    <lineage>
        <taxon>Eukaryota</taxon>
        <taxon>Discoba</taxon>
        <taxon>Euglenozoa</taxon>
        <taxon>Kinetoplastea</taxon>
        <taxon>Metakinetoplastina</taxon>
        <taxon>Trypanosomatida</taxon>
        <taxon>Trypanosomatidae</taxon>
        <taxon>Trypanosoma</taxon>
    </lineage>
</organism>
<keyword evidence="14 21" id="KW-0472">Membrane</keyword>
<evidence type="ECO:0000256" key="18">
    <source>
        <dbReference type="ARBA" id="ARBA00032597"/>
    </source>
</evidence>
<evidence type="ECO:0000256" key="19">
    <source>
        <dbReference type="ARBA" id="ARBA00032637"/>
    </source>
</evidence>
<evidence type="ECO:0000256" key="11">
    <source>
        <dbReference type="ARBA" id="ARBA00022842"/>
    </source>
</evidence>
<dbReference type="EC" id="4.6.1.1" evidence="6"/>
<dbReference type="GO" id="GO:0005524">
    <property type="term" value="F:ATP binding"/>
    <property type="evidence" value="ECO:0007669"/>
    <property type="project" value="UniProtKB-KW"/>
</dbReference>
<dbReference type="GO" id="GO:0004016">
    <property type="term" value="F:adenylate cyclase activity"/>
    <property type="evidence" value="ECO:0007669"/>
    <property type="project" value="UniProtKB-EC"/>
</dbReference>
<dbReference type="SUPFAM" id="SSF55073">
    <property type="entry name" value="Nucleotide cyclase"/>
    <property type="match status" value="1"/>
</dbReference>
<dbReference type="GO" id="GO:0046872">
    <property type="term" value="F:metal ion binding"/>
    <property type="evidence" value="ECO:0007669"/>
    <property type="project" value="UniProtKB-KW"/>
</dbReference>
<evidence type="ECO:0000256" key="10">
    <source>
        <dbReference type="ARBA" id="ARBA00022840"/>
    </source>
</evidence>
<keyword evidence="16" id="KW-0325">Glycoprotein</keyword>
<dbReference type="Pfam" id="PF00211">
    <property type="entry name" value="Guanylate_cyc"/>
    <property type="match status" value="1"/>
</dbReference>
<comment type="cofactor">
    <cofactor evidence="2">
        <name>Mg(2+)</name>
        <dbReference type="ChEBI" id="CHEBI:18420"/>
    </cofactor>
</comment>
<evidence type="ECO:0000256" key="9">
    <source>
        <dbReference type="ARBA" id="ARBA00022741"/>
    </source>
</evidence>
<dbReference type="GeneID" id="23865359"/>
<evidence type="ECO:0000256" key="2">
    <source>
        <dbReference type="ARBA" id="ARBA00001946"/>
    </source>
</evidence>
<evidence type="ECO:0000256" key="4">
    <source>
        <dbReference type="ARBA" id="ARBA00004141"/>
    </source>
</evidence>
<keyword evidence="7 21" id="KW-0812">Transmembrane</keyword>
<dbReference type="Gene3D" id="3.30.70.1230">
    <property type="entry name" value="Nucleotide cyclase"/>
    <property type="match status" value="1"/>
</dbReference>
<dbReference type="InterPro" id="IPR057399">
    <property type="entry name" value="GRESAG4.1/3_peripasmic_1"/>
</dbReference>
<dbReference type="InterPro" id="IPR001054">
    <property type="entry name" value="A/G_cyclase"/>
</dbReference>
<dbReference type="PANTHER" id="PTHR43081">
    <property type="entry name" value="ADENYLATE CYCLASE, TERMINAL-DIFFERENTIATION SPECIFIC-RELATED"/>
    <property type="match status" value="1"/>
</dbReference>
<sequence length="1242" mass="137918">MHESTVGRRAQQRRRFSTRPGTEGSVGTGSVGHLRIFPGVMLHLWILLSLCVPCSLAQGGHEVRMTVKVLSLMFNSAGATVDIINSLNVGFNASLAAQNWTVVAGIDVTVIRPPSYNVSAAEYLENYVKNADDGESLLVVFGPMGEGNIRKSYKVLKEHNLVAFAPLTELTESRKFLPNLYFLRPEPSAELVALIRYAVNHMRVLRLGFMYTESLAGAPSAHSRATELMSQLGYELCCLFTVPNDVEETASGEAFEAEWEKFAQNLPQAAIMFTRINDYTKQIVGRLVSDQRTATTVLLAPSLLQKSLVAVWRQALEASNVSFVPHRLIQTGTNPLAKTTYFGAIRRFQNEARDYLTRHPEWSGLSDSNHFLTNDVDGELMVYGWIAGEVLMRALRSNTKLGDRISFINSLYDQRRYVIDDLVIGDFGGECATGAAAQGAVCDCNRGGKKVFMKEVVKGYHFQHVLPGIFSTSRDHCYSNAIQLHPPLSGVIMRMSDNLTMLRAALEFYHGISSTASLLNVGELNRLIMLQVGSTTEQSMNDLVELRKNSIITAVFGVVVEEMLTVKNLTFIDPIVMNPRLNKFRSNVIHLSPTLEQQLYVLVSYLSKNRQGPVHLAVYSREGAEIAEVLTRTLVTFRANLSSSKIFRDVGELEKYLPAKGDVFLLGIGSGNIPTVKEYLRTHQDVRIFVQFSEVMLMYDEFVGGFNGSAGADRVLFATNLPHWGDTDSKSKTVRKFHKVVKPPHRTPLALLGFATERLMQRNIRRMEKVTSQLLVDLFFEEASITVDDMRYGTYDRESCLISGFAAAANCISNFGATNISVWSMARVMNSSVPVLQDPVTPQMFYVDPNANGLTAAQLAGAIAGSVLLFFVLLFIAVPLYFATRSGRDNDNAPKELTAPVTIVFTDIEGSTAQWAAHPEQMPDAVATHHRLIRSLIVQYRCYEVKTIGDSFMIACRSPLAAVQLACNLQRSFLLHNWRTTLFDQSYRQFEEQRAEVENDYVPPTAHLADEAYSQMWNGLRVRVGIHTGLCDIRHDEVTKGYDYYGRTTNMAARTESVTNGGQVLLTRATYLAMSGMEREQFDVTALGALPLRGVPEPVEMYQLNTVAGRQFAALRLDRDVDVLNDGTDGSVLSTSDHSSSRAELSESSQVIVTSLNALLGTFARAQRQKALLPFCERWRVVLPRKPPAIWDDSYYQEVIRRIAVKVGHVVDYCASSGADHTFSTLTSASLIVITQPRGSSS</sequence>
<dbReference type="InterPro" id="IPR050697">
    <property type="entry name" value="Adenylyl/Guanylyl_Cyclase_3/4"/>
</dbReference>
<evidence type="ECO:0000313" key="24">
    <source>
        <dbReference type="Proteomes" id="UP000002316"/>
    </source>
</evidence>
<dbReference type="InterPro" id="IPR029787">
    <property type="entry name" value="Nucleotide_cyclase"/>
</dbReference>
<feature type="transmembrane region" description="Helical" evidence="21">
    <location>
        <begin position="859"/>
        <end position="882"/>
    </location>
</feature>
<keyword evidence="8" id="KW-0479">Metal-binding</keyword>
<evidence type="ECO:0000256" key="13">
    <source>
        <dbReference type="ARBA" id="ARBA00022998"/>
    </source>
</evidence>
<dbReference type="PANTHER" id="PTHR43081:SF1">
    <property type="entry name" value="ADENYLATE CYCLASE, TERMINAL-DIFFERENTIATION SPECIFIC"/>
    <property type="match status" value="1"/>
</dbReference>
<dbReference type="Pfam" id="PF25495">
    <property type="entry name" value="Peripla_BP_A-cyclase_1"/>
    <property type="match status" value="1"/>
</dbReference>
<evidence type="ECO:0000256" key="17">
    <source>
        <dbReference type="ARBA" id="ARBA00023239"/>
    </source>
</evidence>
<keyword evidence="13" id="KW-0115">cAMP biosynthesis</keyword>
<evidence type="ECO:0000256" key="20">
    <source>
        <dbReference type="SAM" id="MobiDB-lite"/>
    </source>
</evidence>
<evidence type="ECO:0000256" key="14">
    <source>
        <dbReference type="ARBA" id="ARBA00023136"/>
    </source>
</evidence>
<proteinExistence type="inferred from homology"/>
<keyword evidence="11" id="KW-0460">Magnesium</keyword>
<evidence type="ECO:0000256" key="21">
    <source>
        <dbReference type="SAM" id="Phobius"/>
    </source>
</evidence>
<dbReference type="EMBL" id="FN554973">
    <property type="protein sequence ID" value="CBH15214.1"/>
    <property type="molecule type" value="Genomic_DNA"/>
</dbReference>
<dbReference type="GO" id="GO:0006171">
    <property type="term" value="P:cAMP biosynthetic process"/>
    <property type="evidence" value="ECO:0007669"/>
    <property type="project" value="UniProtKB-KW"/>
</dbReference>
<evidence type="ECO:0000256" key="12">
    <source>
        <dbReference type="ARBA" id="ARBA00022989"/>
    </source>
</evidence>
<dbReference type="RefSeq" id="XP_011777479.1">
    <property type="nucleotide sequence ID" value="XM_011779177.1"/>
</dbReference>
<keyword evidence="10" id="KW-0067">ATP-binding</keyword>
<feature type="region of interest" description="Disordered" evidence="20">
    <location>
        <begin position="1"/>
        <end position="27"/>
    </location>
</feature>
<keyword evidence="17" id="KW-0456">Lyase</keyword>
<dbReference type="Gene3D" id="3.40.50.2300">
    <property type="match status" value="2"/>
</dbReference>
<keyword evidence="9" id="KW-0547">Nucleotide-binding</keyword>
<comment type="similarity">
    <text evidence="5">Belongs to the adenylyl cyclase class-3 family.</text>
</comment>
<dbReference type="FunFam" id="3.40.50.2300:FF:000162">
    <property type="entry name" value="Receptor-type adenylate cyclase GRESAG 4, putative"/>
    <property type="match status" value="1"/>
</dbReference>
<evidence type="ECO:0000256" key="16">
    <source>
        <dbReference type="ARBA" id="ARBA00023180"/>
    </source>
</evidence>
<protein>
    <recommendedName>
        <fullName evidence="6">adenylate cyclase</fullName>
        <ecNumber evidence="6">4.6.1.1</ecNumber>
    </recommendedName>
    <alternativeName>
        <fullName evidence="18">ATP pyrophosphate-lyase</fullName>
    </alternativeName>
    <alternativeName>
        <fullName evidence="19">Adenylyl cyclase</fullName>
    </alternativeName>
</protein>
<name>D0A1S1_TRYB9</name>
<evidence type="ECO:0000313" key="23">
    <source>
        <dbReference type="EMBL" id="CBH15214.1"/>
    </source>
</evidence>
<evidence type="ECO:0000256" key="8">
    <source>
        <dbReference type="ARBA" id="ARBA00022723"/>
    </source>
</evidence>
<feature type="domain" description="Guanylate cyclase" evidence="22">
    <location>
        <begin position="902"/>
        <end position="1056"/>
    </location>
</feature>